<dbReference type="EMBL" id="JAETXL010000014">
    <property type="protein sequence ID" value="MBL6280099.1"/>
    <property type="molecule type" value="Genomic_DNA"/>
</dbReference>
<evidence type="ECO:0000259" key="2">
    <source>
        <dbReference type="PROSITE" id="PS51459"/>
    </source>
</evidence>
<evidence type="ECO:0000256" key="1">
    <source>
        <dbReference type="SAM" id="MobiDB-lite"/>
    </source>
</evidence>
<name>A0ABS1UUQ2_9ACTN</name>
<dbReference type="PROSITE" id="PS51459">
    <property type="entry name" value="FIDO"/>
    <property type="match status" value="1"/>
</dbReference>
<protein>
    <submittedName>
        <fullName evidence="3">Fic family protein</fullName>
    </submittedName>
</protein>
<comment type="caution">
    <text evidence="3">The sequence shown here is derived from an EMBL/GenBank/DDBJ whole genome shotgun (WGS) entry which is preliminary data.</text>
</comment>
<dbReference type="InterPro" id="IPR036597">
    <property type="entry name" value="Fido-like_dom_sf"/>
</dbReference>
<evidence type="ECO:0000313" key="3">
    <source>
        <dbReference type="EMBL" id="MBL6280099.1"/>
    </source>
</evidence>
<dbReference type="RefSeq" id="WP_203224323.1">
    <property type="nucleotide sequence ID" value="NZ_JAETXL010000014.1"/>
</dbReference>
<organism evidence="3 4">
    <name type="scientific">Micromonospora fiedleri</name>
    <dbReference type="NCBI Taxonomy" id="1157498"/>
    <lineage>
        <taxon>Bacteria</taxon>
        <taxon>Bacillati</taxon>
        <taxon>Actinomycetota</taxon>
        <taxon>Actinomycetes</taxon>
        <taxon>Micromonosporales</taxon>
        <taxon>Micromonosporaceae</taxon>
        <taxon>Micromonospora</taxon>
    </lineage>
</organism>
<feature type="domain" description="Fido" evidence="2">
    <location>
        <begin position="60"/>
        <end position="198"/>
    </location>
</feature>
<dbReference type="Gene3D" id="1.10.3290.10">
    <property type="entry name" value="Fido-like domain"/>
    <property type="match status" value="1"/>
</dbReference>
<gene>
    <name evidence="3" type="ORF">JMF97_28455</name>
</gene>
<dbReference type="InterPro" id="IPR003812">
    <property type="entry name" value="Fido"/>
</dbReference>
<dbReference type="SUPFAM" id="SSF140931">
    <property type="entry name" value="Fic-like"/>
    <property type="match status" value="1"/>
</dbReference>
<feature type="compositionally biased region" description="Low complexity" evidence="1">
    <location>
        <begin position="252"/>
        <end position="271"/>
    </location>
</feature>
<proteinExistence type="predicted"/>
<feature type="region of interest" description="Disordered" evidence="1">
    <location>
        <begin position="201"/>
        <end position="271"/>
    </location>
</feature>
<keyword evidence="4" id="KW-1185">Reference proteome</keyword>
<reference evidence="3 4" key="1">
    <citation type="submission" date="2021-01" db="EMBL/GenBank/DDBJ databases">
        <title>Genome sequencing of Micromonospora fiedleri MG-37.</title>
        <authorList>
            <person name="Moreland P.E.J."/>
            <person name="Stach J.E.M."/>
        </authorList>
    </citation>
    <scope>NUCLEOTIDE SEQUENCE [LARGE SCALE GENOMIC DNA]</scope>
    <source>
        <strain evidence="3 4">MG-37</strain>
    </source>
</reference>
<evidence type="ECO:0000313" key="4">
    <source>
        <dbReference type="Proteomes" id="UP000661193"/>
    </source>
</evidence>
<dbReference type="Proteomes" id="UP000661193">
    <property type="component" value="Unassembled WGS sequence"/>
</dbReference>
<sequence>MRESIGWRDVVAHPTTSVSATRDGFVDFACGSAGHDRQRLSRMLTAYDDVRLEATAGADLTSDLLARWNRIIRGVPVAAFRRAPAHAKNGRERYGLHADTEHRFASCLAETADRETPVTARAARAYLDVAFFHPYDDGNARLAGAVLQFVLLRECVELDEVTPILTTVRRADDAEGAADLARLVHGIATATHRRWLRANGSAKVDHARRHPGQGQRALLPLPVPPRQRAAPYDQCSATSGFIRSHKVEAGEPSGKSTRSSSRSWIRSTPTP</sequence>
<accession>A0ABS1UUQ2</accession>